<dbReference type="EMBL" id="VIEB01000124">
    <property type="protein sequence ID" value="TQE05334.1"/>
    <property type="molecule type" value="Genomic_DNA"/>
</dbReference>
<evidence type="ECO:0000313" key="2">
    <source>
        <dbReference type="EMBL" id="TQE05334.1"/>
    </source>
</evidence>
<keyword evidence="3" id="KW-1185">Reference proteome</keyword>
<evidence type="ECO:0000256" key="1">
    <source>
        <dbReference type="SAM" id="SignalP"/>
    </source>
</evidence>
<evidence type="ECO:0000313" key="3">
    <source>
        <dbReference type="Proteomes" id="UP000315295"/>
    </source>
</evidence>
<dbReference type="Proteomes" id="UP000315295">
    <property type="component" value="Unassembled WGS sequence"/>
</dbReference>
<sequence>MNGVEWMGDVWWCLGWMGGAARGGFWQELWSMVVEGCGKERLFVSGVNDVYERWSFG</sequence>
<keyword evidence="1" id="KW-0732">Signal</keyword>
<proteinExistence type="predicted"/>
<feature type="chain" id="PRO_5021803324" evidence="1">
    <location>
        <begin position="22"/>
        <end position="57"/>
    </location>
</feature>
<dbReference type="AlphaFoldDB" id="A0A540N2U4"/>
<accession>A0A540N2U4</accession>
<gene>
    <name evidence="2" type="ORF">C1H46_009027</name>
</gene>
<name>A0A540N2U4_MALBA</name>
<protein>
    <submittedName>
        <fullName evidence="2">Uncharacterized protein</fullName>
    </submittedName>
</protein>
<feature type="signal peptide" evidence="1">
    <location>
        <begin position="1"/>
        <end position="21"/>
    </location>
</feature>
<reference evidence="2 3" key="1">
    <citation type="journal article" date="2019" name="G3 (Bethesda)">
        <title>Sequencing of a Wild Apple (Malus baccata) Genome Unravels the Differences Between Cultivated and Wild Apple Species Regarding Disease Resistance and Cold Tolerance.</title>
        <authorList>
            <person name="Chen X."/>
        </authorList>
    </citation>
    <scope>NUCLEOTIDE SEQUENCE [LARGE SCALE GENOMIC DNA]</scope>
    <source>
        <strain evidence="3">cv. Shandingzi</strain>
        <tissue evidence="2">Leaves</tissue>
    </source>
</reference>
<organism evidence="2 3">
    <name type="scientific">Malus baccata</name>
    <name type="common">Siberian crab apple</name>
    <name type="synonym">Pyrus baccata</name>
    <dbReference type="NCBI Taxonomy" id="106549"/>
    <lineage>
        <taxon>Eukaryota</taxon>
        <taxon>Viridiplantae</taxon>
        <taxon>Streptophyta</taxon>
        <taxon>Embryophyta</taxon>
        <taxon>Tracheophyta</taxon>
        <taxon>Spermatophyta</taxon>
        <taxon>Magnoliopsida</taxon>
        <taxon>eudicotyledons</taxon>
        <taxon>Gunneridae</taxon>
        <taxon>Pentapetalae</taxon>
        <taxon>rosids</taxon>
        <taxon>fabids</taxon>
        <taxon>Rosales</taxon>
        <taxon>Rosaceae</taxon>
        <taxon>Amygdaloideae</taxon>
        <taxon>Maleae</taxon>
        <taxon>Malus</taxon>
    </lineage>
</organism>
<comment type="caution">
    <text evidence="2">The sequence shown here is derived from an EMBL/GenBank/DDBJ whole genome shotgun (WGS) entry which is preliminary data.</text>
</comment>